<dbReference type="OrthoDB" id="10508750at2759"/>
<dbReference type="Proteomes" id="UP000695562">
    <property type="component" value="Unassembled WGS sequence"/>
</dbReference>
<keyword evidence="2" id="KW-0732">Signal</keyword>
<dbReference type="EMBL" id="AJWJ01000421">
    <property type="protein sequence ID" value="KAF2071020.1"/>
    <property type="molecule type" value="Genomic_DNA"/>
</dbReference>
<feature type="transmembrane region" description="Helical" evidence="1">
    <location>
        <begin position="215"/>
        <end position="238"/>
    </location>
</feature>
<feature type="chain" id="PRO_5035153678" evidence="2">
    <location>
        <begin position="20"/>
        <end position="254"/>
    </location>
</feature>
<gene>
    <name evidence="3" type="ORF">CYY_007663</name>
</gene>
<evidence type="ECO:0000313" key="3">
    <source>
        <dbReference type="EMBL" id="KAF2071020.1"/>
    </source>
</evidence>
<evidence type="ECO:0000256" key="2">
    <source>
        <dbReference type="SAM" id="SignalP"/>
    </source>
</evidence>
<name>A0A8J4PN82_9MYCE</name>
<reference evidence="3" key="1">
    <citation type="submission" date="2020-01" db="EMBL/GenBank/DDBJ databases">
        <title>Development of genomics and gene disruption for Polysphondylium violaceum indicates a role for the polyketide synthase stlB in stalk morphogenesis.</title>
        <authorList>
            <person name="Narita B."/>
            <person name="Kawabe Y."/>
            <person name="Kin K."/>
            <person name="Saito T."/>
            <person name="Gibbs R."/>
            <person name="Kuspa A."/>
            <person name="Muzny D."/>
            <person name="Queller D."/>
            <person name="Richards S."/>
            <person name="Strassman J."/>
            <person name="Sucgang R."/>
            <person name="Worley K."/>
            <person name="Schaap P."/>
        </authorList>
    </citation>
    <scope>NUCLEOTIDE SEQUENCE</scope>
    <source>
        <strain evidence="3">QSvi11</strain>
    </source>
</reference>
<organism evidence="3 4">
    <name type="scientific">Polysphondylium violaceum</name>
    <dbReference type="NCBI Taxonomy" id="133409"/>
    <lineage>
        <taxon>Eukaryota</taxon>
        <taxon>Amoebozoa</taxon>
        <taxon>Evosea</taxon>
        <taxon>Eumycetozoa</taxon>
        <taxon>Dictyostelia</taxon>
        <taxon>Dictyosteliales</taxon>
        <taxon>Dictyosteliaceae</taxon>
        <taxon>Polysphondylium</taxon>
    </lineage>
</organism>
<keyword evidence="4" id="KW-1185">Reference proteome</keyword>
<sequence>MNRCFILSFIIYVVVQIHAYVDGAQFCSFKDHQTPNDQVKELYLIHTLNNTIGTIKYPLFLLTRLDTEIGLNPNIIVSDICTPILIQGFNNTATPKFSKKKSVTYDYSCIIENEVWFHSILLKPFIITTNNESLTDQCSCMTGNENPKRGEFISGVEITIIGYKHQFIFINAMSYHYLFGRCQVNTIYSDQPLKRGQIFKQTLILEERSDTNCGLVIIAIVSLVLGFLILCGLVHYIWKEYISSRQDPSYRAIE</sequence>
<keyword evidence="1" id="KW-0472">Membrane</keyword>
<evidence type="ECO:0000313" key="4">
    <source>
        <dbReference type="Proteomes" id="UP000695562"/>
    </source>
</evidence>
<comment type="caution">
    <text evidence="3">The sequence shown here is derived from an EMBL/GenBank/DDBJ whole genome shotgun (WGS) entry which is preliminary data.</text>
</comment>
<keyword evidence="1" id="KW-1133">Transmembrane helix</keyword>
<evidence type="ECO:0000256" key="1">
    <source>
        <dbReference type="SAM" id="Phobius"/>
    </source>
</evidence>
<proteinExistence type="predicted"/>
<accession>A0A8J4PN82</accession>
<feature type="signal peptide" evidence="2">
    <location>
        <begin position="1"/>
        <end position="19"/>
    </location>
</feature>
<dbReference type="AlphaFoldDB" id="A0A8J4PN82"/>
<keyword evidence="1" id="KW-0812">Transmembrane</keyword>
<protein>
    <submittedName>
        <fullName evidence="3">Uncharacterized protein</fullName>
    </submittedName>
</protein>